<evidence type="ECO:0000313" key="2">
    <source>
        <dbReference type="EMBL" id="PIR03081.1"/>
    </source>
</evidence>
<organism evidence="2 3">
    <name type="scientific">Candidatus Magasanikbacteria bacterium CG11_big_fil_rev_8_21_14_0_20_43_7</name>
    <dbReference type="NCBI Taxonomy" id="1974654"/>
    <lineage>
        <taxon>Bacteria</taxon>
        <taxon>Candidatus Magasanikiibacteriota</taxon>
    </lineage>
</organism>
<sequence length="144" mass="16677">MLYAKVSNSNVRRFPREKRNQLFHNPYIDMSNETLPVIQSSYTLYKQTADIVTHLQKQWRYSIGEKIEHSILDLMHNLIMAKNAPKPLKIPYLLKASAHNECASMQLRLLLELNLVNETKVFQAQRVIGEIGRMLGGWIKSIPS</sequence>
<dbReference type="CDD" id="cd16376">
    <property type="entry name" value="Avd_like"/>
    <property type="match status" value="1"/>
</dbReference>
<comment type="caution">
    <text evidence="2">The sequence shown here is derived from an EMBL/GenBank/DDBJ whole genome shotgun (WGS) entry which is preliminary data.</text>
</comment>
<reference evidence="2 3" key="1">
    <citation type="submission" date="2017-09" db="EMBL/GenBank/DDBJ databases">
        <title>Depth-based differentiation of microbial function through sediment-hosted aquifers and enrichment of novel symbionts in the deep terrestrial subsurface.</title>
        <authorList>
            <person name="Probst A.J."/>
            <person name="Ladd B."/>
            <person name="Jarett J.K."/>
            <person name="Geller-Mcgrath D.E."/>
            <person name="Sieber C.M."/>
            <person name="Emerson J.B."/>
            <person name="Anantharaman K."/>
            <person name="Thomas B.C."/>
            <person name="Malmstrom R."/>
            <person name="Stieglmeier M."/>
            <person name="Klingl A."/>
            <person name="Woyke T."/>
            <person name="Ryan C.M."/>
            <person name="Banfield J.F."/>
        </authorList>
    </citation>
    <scope>NUCLEOTIDE SEQUENCE [LARGE SCALE GENOMIC DNA]</scope>
    <source>
        <strain evidence="2">CG11_big_fil_rev_8_21_14_0_20_43_7</strain>
    </source>
</reference>
<dbReference type="SUPFAM" id="SSF158446">
    <property type="entry name" value="IVS-encoded protein-like"/>
    <property type="match status" value="1"/>
</dbReference>
<dbReference type="Proteomes" id="UP000229782">
    <property type="component" value="Unassembled WGS sequence"/>
</dbReference>
<gene>
    <name evidence="2" type="ORF">COV60_02240</name>
</gene>
<accession>A0A2H0N2H3</accession>
<dbReference type="InterPro" id="IPR055360">
    <property type="entry name" value="bAvd"/>
</dbReference>
<name>A0A2H0N2H3_9BACT</name>
<dbReference type="AlphaFoldDB" id="A0A2H0N2H3"/>
<dbReference type="EMBL" id="PCWM01000053">
    <property type="protein sequence ID" value="PIR03081.1"/>
    <property type="molecule type" value="Genomic_DNA"/>
</dbReference>
<protein>
    <recommendedName>
        <fullName evidence="1">bAvd-like domain-containing protein</fullName>
    </recommendedName>
</protein>
<dbReference type="InterPro" id="IPR036583">
    <property type="entry name" value="23S_rRNA_IVS_sf"/>
</dbReference>
<evidence type="ECO:0000259" key="1">
    <source>
        <dbReference type="Pfam" id="PF22296"/>
    </source>
</evidence>
<proteinExistence type="predicted"/>
<feature type="domain" description="bAvd-like" evidence="1">
    <location>
        <begin position="42"/>
        <end position="142"/>
    </location>
</feature>
<dbReference type="Gene3D" id="1.20.1440.60">
    <property type="entry name" value="23S rRNA-intervening sequence"/>
    <property type="match status" value="1"/>
</dbReference>
<evidence type="ECO:0000313" key="3">
    <source>
        <dbReference type="Proteomes" id="UP000229782"/>
    </source>
</evidence>
<dbReference type="Pfam" id="PF22296">
    <property type="entry name" value="bAvd"/>
    <property type="match status" value="1"/>
</dbReference>